<dbReference type="Proteomes" id="UP000192582">
    <property type="component" value="Unassembled WGS sequence"/>
</dbReference>
<dbReference type="InterPro" id="IPR019826">
    <property type="entry name" value="Carboxylesterase_B_AS"/>
</dbReference>
<dbReference type="InterPro" id="IPR029058">
    <property type="entry name" value="AB_hydrolase_fold"/>
</dbReference>
<dbReference type="STRING" id="695939.SAMN00790413_05486"/>
<dbReference type="GO" id="GO:0016787">
    <property type="term" value="F:hydrolase activity"/>
    <property type="evidence" value="ECO:0007669"/>
    <property type="project" value="UniProtKB-KW"/>
</dbReference>
<evidence type="ECO:0000256" key="1">
    <source>
        <dbReference type="ARBA" id="ARBA00005964"/>
    </source>
</evidence>
<evidence type="ECO:0000313" key="7">
    <source>
        <dbReference type="Proteomes" id="UP000192582"/>
    </source>
</evidence>
<feature type="domain" description="Carboxylesterase type B" evidence="5">
    <location>
        <begin position="12"/>
        <end position="509"/>
    </location>
</feature>
<keyword evidence="7" id="KW-1185">Reference proteome</keyword>
<dbReference type="RefSeq" id="WP_084045697.1">
    <property type="nucleotide sequence ID" value="NZ_FWWU01000004.1"/>
</dbReference>
<dbReference type="EMBL" id="FWWU01000004">
    <property type="protein sequence ID" value="SMB80306.1"/>
    <property type="molecule type" value="Genomic_DNA"/>
</dbReference>
<dbReference type="EC" id="3.1.1.-" evidence="3"/>
<evidence type="ECO:0000256" key="3">
    <source>
        <dbReference type="RuleBase" id="RU361235"/>
    </source>
</evidence>
<keyword evidence="2 3" id="KW-0378">Hydrolase</keyword>
<dbReference type="Gene3D" id="3.40.50.1820">
    <property type="entry name" value="alpha/beta hydrolase"/>
    <property type="match status" value="1"/>
</dbReference>
<evidence type="ECO:0000313" key="6">
    <source>
        <dbReference type="EMBL" id="SMB80306.1"/>
    </source>
</evidence>
<dbReference type="Pfam" id="PF00135">
    <property type="entry name" value="COesterase"/>
    <property type="match status" value="1"/>
</dbReference>
<evidence type="ECO:0000256" key="4">
    <source>
        <dbReference type="SAM" id="MobiDB-lite"/>
    </source>
</evidence>
<dbReference type="InterPro" id="IPR002018">
    <property type="entry name" value="CarbesteraseB"/>
</dbReference>
<dbReference type="SUPFAM" id="SSF53474">
    <property type="entry name" value="alpha/beta-Hydrolases"/>
    <property type="match status" value="1"/>
</dbReference>
<dbReference type="PROSITE" id="PS00122">
    <property type="entry name" value="CARBOXYLESTERASE_B_1"/>
    <property type="match status" value="1"/>
</dbReference>
<gene>
    <name evidence="6" type="ORF">SAMN00790413_05486</name>
</gene>
<proteinExistence type="inferred from homology"/>
<name>A0A1W1UGT5_9DEIO</name>
<dbReference type="InterPro" id="IPR050309">
    <property type="entry name" value="Type-B_Carboxylest/Lipase"/>
</dbReference>
<evidence type="ECO:0000259" key="5">
    <source>
        <dbReference type="Pfam" id="PF00135"/>
    </source>
</evidence>
<dbReference type="InterPro" id="IPR019819">
    <property type="entry name" value="Carboxylesterase_B_CS"/>
</dbReference>
<evidence type="ECO:0000256" key="2">
    <source>
        <dbReference type="ARBA" id="ARBA00022801"/>
    </source>
</evidence>
<dbReference type="AlphaFoldDB" id="A0A1W1UGT5"/>
<reference evidence="6 7" key="1">
    <citation type="submission" date="2017-04" db="EMBL/GenBank/DDBJ databases">
        <authorList>
            <person name="Afonso C.L."/>
            <person name="Miller P.J."/>
            <person name="Scott M.A."/>
            <person name="Spackman E."/>
            <person name="Goraichik I."/>
            <person name="Dimitrov K.M."/>
            <person name="Suarez D.L."/>
            <person name="Swayne D.E."/>
        </authorList>
    </citation>
    <scope>NUCLEOTIDE SEQUENCE [LARGE SCALE GENOMIC DNA]</scope>
    <source>
        <strain evidence="6 7">KR-140</strain>
    </source>
</reference>
<dbReference type="OrthoDB" id="9775851at2"/>
<feature type="region of interest" description="Disordered" evidence="4">
    <location>
        <begin position="45"/>
        <end position="65"/>
    </location>
</feature>
<organism evidence="6 7">
    <name type="scientific">Deinococcus hopiensis KR-140</name>
    <dbReference type="NCBI Taxonomy" id="695939"/>
    <lineage>
        <taxon>Bacteria</taxon>
        <taxon>Thermotogati</taxon>
        <taxon>Deinococcota</taxon>
        <taxon>Deinococci</taxon>
        <taxon>Deinococcales</taxon>
        <taxon>Deinococcaceae</taxon>
        <taxon>Deinococcus</taxon>
    </lineage>
</organism>
<accession>A0A1W1UGT5</accession>
<comment type="similarity">
    <text evidence="1 3">Belongs to the type-B carboxylesterase/lipase family.</text>
</comment>
<dbReference type="PROSITE" id="PS00941">
    <property type="entry name" value="CARBOXYLESTERASE_B_2"/>
    <property type="match status" value="1"/>
</dbReference>
<dbReference type="PANTHER" id="PTHR11559">
    <property type="entry name" value="CARBOXYLESTERASE"/>
    <property type="match status" value="1"/>
</dbReference>
<protein>
    <recommendedName>
        <fullName evidence="3">Carboxylic ester hydrolase</fullName>
        <ecNumber evidence="3">3.1.1.-</ecNumber>
    </recommendedName>
</protein>
<sequence length="536" mass="57146">MNTPPPAAPPFPQVQTRSGVLEGALDPARNVMAFLGIPFAAPPTGERRWREPQPPTSWVGVRPARTFGPRPMQRPVFGDMNFRSPGMSEDCLYLNVWAPAEPGAGGRPVLVYFYGGGNIAGDSSEPRYDGSALAERGILVVTVNSRLNVFGFLAHPELSRELPHGASGNLGYLDQVEALRWVQANIAAFGGDPARVTIAGESAGSVAVSAHLVSPLSKDLLAGAIGSSGSILGAMPPVPLGQAEAAGAAFAAHLKAPSLAALRDLDAGTLLEATALPHAPAWTATLDGFFLPDDPAALYVTGQQARVPLLVGWNSEEMNHDWLLRGEAPTPGAFARALRLRFGDRADALLQVYPATTDEEAAQAATDLASDLFIGHSTWRWAELHRATSGQPVFRYLYAHPRPPMSPAVQHKVPGLAGGLMDRQDADLPALPTPRGAVHSADIEYFMGNLSTNEVYAWSAQDTALSDLMQACYVQFVKAGDPNRPGLPQWPPFSAGSEEAVMHLDVRPEAGPEIHRERHLLLEAVQGQEPLNGKET</sequence>